<dbReference type="Proteomes" id="UP001218638">
    <property type="component" value="Chromosome"/>
</dbReference>
<reference evidence="1" key="1">
    <citation type="submission" date="2023-03" db="EMBL/GenBank/DDBJ databases">
        <title>Lomoglobus Profundus gen. nov., sp. nov., a novel member of the phylum Verrucomicrobia, isolated from deep-marine sediment of South China Sea.</title>
        <authorList>
            <person name="Ahmad T."/>
            <person name="Ishaq S.E."/>
            <person name="Wang F."/>
        </authorList>
    </citation>
    <scope>NUCLEOTIDE SEQUENCE</scope>
    <source>
        <strain evidence="1">LMO-M01</strain>
    </source>
</reference>
<dbReference type="EMBL" id="CP119075">
    <property type="protein sequence ID" value="WED63077.1"/>
    <property type="molecule type" value="Genomic_DNA"/>
</dbReference>
<evidence type="ECO:0000313" key="1">
    <source>
        <dbReference type="EMBL" id="WED63077.1"/>
    </source>
</evidence>
<sequence length="356" mass="39095">MFAVLAVSRAGAQGCVAARGCGLLEHLEHMDAMELATRSPWELSVGHRWFTSDRHFRGIHEEPERQEEGSEVINRSHFLDVGINYTVSARYSASVTLPFVSHRRSQTVRDENRVPILRYQTESAGMGDVRIEGRGWVWNPADAPRGNVLLGIGWELPTGEKAATDFFTARDAATGEFYQEERTVDQSIQPGDGGHAVVFSAFAYRRLGAGLTGFVSGLYAVTPEERSGVPTFRSSEWEAEMSIADSYSARIGCEYVLAARQGLVGSLALRVEGVPVHDVVGGSTGFRRPGYAVAIEPGLALNHGRWNARIYVPVAIQRNRQQSVPDKQRTAATGVWRVGDAAFADYSIISSVSYRF</sequence>
<dbReference type="KEGG" id="slom:PXH66_12115"/>
<dbReference type="AlphaFoldDB" id="A0AAF0CG17"/>
<evidence type="ECO:0000313" key="2">
    <source>
        <dbReference type="Proteomes" id="UP001218638"/>
    </source>
</evidence>
<protein>
    <submittedName>
        <fullName evidence="1">Uncharacterized protein</fullName>
    </submittedName>
</protein>
<dbReference type="RefSeq" id="WP_330931753.1">
    <property type="nucleotide sequence ID" value="NZ_CP119075.1"/>
</dbReference>
<gene>
    <name evidence="1" type="ORF">PXH66_12115</name>
</gene>
<keyword evidence="2" id="KW-1185">Reference proteome</keyword>
<proteinExistence type="predicted"/>
<accession>A0AAF0CG17</accession>
<organism evidence="1 2">
    <name type="scientific">Synoicihabitans lomoniglobus</name>
    <dbReference type="NCBI Taxonomy" id="2909285"/>
    <lineage>
        <taxon>Bacteria</taxon>
        <taxon>Pseudomonadati</taxon>
        <taxon>Verrucomicrobiota</taxon>
        <taxon>Opitutia</taxon>
        <taxon>Opitutales</taxon>
        <taxon>Opitutaceae</taxon>
        <taxon>Synoicihabitans</taxon>
    </lineage>
</organism>
<name>A0AAF0CG17_9BACT</name>